<dbReference type="SUPFAM" id="SSF53850">
    <property type="entry name" value="Periplasmic binding protein-like II"/>
    <property type="match status" value="1"/>
</dbReference>
<accession>A0ABY3W3Z4</accession>
<dbReference type="InterPro" id="IPR006059">
    <property type="entry name" value="SBP"/>
</dbReference>
<protein>
    <submittedName>
        <fullName evidence="1">Extracellular solute-binding protein</fullName>
    </submittedName>
</protein>
<dbReference type="PANTHER" id="PTHR43649">
    <property type="entry name" value="ARABINOSE-BINDING PROTEIN-RELATED"/>
    <property type="match status" value="1"/>
</dbReference>
<keyword evidence="2" id="KW-1185">Reference proteome</keyword>
<dbReference type="Proteomes" id="UP000829069">
    <property type="component" value="Chromosome"/>
</dbReference>
<dbReference type="InterPro" id="IPR050490">
    <property type="entry name" value="Bact_solute-bd_prot1"/>
</dbReference>
<dbReference type="Pfam" id="PF01547">
    <property type="entry name" value="SBP_bac_1"/>
    <property type="match status" value="1"/>
</dbReference>
<dbReference type="PANTHER" id="PTHR43649:SF14">
    <property type="entry name" value="BLR3389 PROTEIN"/>
    <property type="match status" value="1"/>
</dbReference>
<name>A0ABY3W3Z4_9MICC</name>
<evidence type="ECO:0000313" key="1">
    <source>
        <dbReference type="EMBL" id="UNK44877.1"/>
    </source>
</evidence>
<dbReference type="Gene3D" id="3.40.190.10">
    <property type="entry name" value="Periplasmic binding protein-like II"/>
    <property type="match status" value="2"/>
</dbReference>
<dbReference type="EMBL" id="CP093326">
    <property type="protein sequence ID" value="UNK44877.1"/>
    <property type="molecule type" value="Genomic_DNA"/>
</dbReference>
<proteinExistence type="predicted"/>
<dbReference type="RefSeq" id="WP_241913224.1">
    <property type="nucleotide sequence ID" value="NZ_CP093326.1"/>
</dbReference>
<evidence type="ECO:0000313" key="2">
    <source>
        <dbReference type="Proteomes" id="UP000829069"/>
    </source>
</evidence>
<organism evidence="1 2">
    <name type="scientific">Arthrobacter sulfonylureivorans</name>
    <dbReference type="NCBI Taxonomy" id="2486855"/>
    <lineage>
        <taxon>Bacteria</taxon>
        <taxon>Bacillati</taxon>
        <taxon>Actinomycetota</taxon>
        <taxon>Actinomycetes</taxon>
        <taxon>Micrococcales</taxon>
        <taxon>Micrococcaceae</taxon>
        <taxon>Arthrobacter</taxon>
    </lineage>
</organism>
<sequence>MLRDHRIKVSLLAVGALALAGCGGGGGGGEGETSQSSALRIVYQTTEANATMDDVMKKAKADFEAAHDGVTVNLEPITGSDEDYATKLALSQRSPDTAPDVFYEDTFKIRSDVDAGYLLNLDQYLAEWDDWANFNDGAKEAGRADDGSIYAVPLGTDTRAIWYNKNVLQDAGVDVPWAPKDWNAILEAARAIKSSQPDVVPFNLYAGTGTGEGTVMQSFYQLLYGTGDTLYDDSEGKWVVGSQGFIDSLAFLQTLYQEDLAVTPAEALDPNVWQMVFGQLFPEDKLGGTVEGSYSPSFWQEGGLVDWPEYGDVMGVAPFPTQNGQEPGAVSMSGGWTLAVGANSANPDLAFEFLTEVMSQENSLEYTVANSQIAVRTDVAKDPAYLDANPFVAEVSELVSVTNYRPATADYPQISTAVQEATEAVMMGKKTPEEAAAEFDAAVTDLVGAENTVQK</sequence>
<dbReference type="PROSITE" id="PS51257">
    <property type="entry name" value="PROKAR_LIPOPROTEIN"/>
    <property type="match status" value="1"/>
</dbReference>
<reference evidence="1 2" key="1">
    <citation type="submission" date="2022-03" db="EMBL/GenBank/DDBJ databases">
        <title>Isotopic signatures of nitrous oxide derived from detoxification processes.</title>
        <authorList>
            <person name="Behrendt U."/>
            <person name="Buchen C."/>
            <person name="Well R."/>
            <person name="Ulrich A."/>
            <person name="Rohe L."/>
            <person name="Kolb S."/>
            <person name="Schloter M."/>
            <person name="Horn M.A."/>
            <person name="Augustin J."/>
        </authorList>
    </citation>
    <scope>NUCLEOTIDE SEQUENCE [LARGE SCALE GENOMIC DNA]</scope>
    <source>
        <strain evidence="1 2">S4-C24</strain>
    </source>
</reference>
<gene>
    <name evidence="1" type="ORF">MNQ99_13030</name>
</gene>